<evidence type="ECO:0000313" key="9">
    <source>
        <dbReference type="EMBL" id="MEE6262788.1"/>
    </source>
</evidence>
<dbReference type="PROSITE" id="PS51892">
    <property type="entry name" value="SUBTILASE"/>
    <property type="match status" value="1"/>
</dbReference>
<evidence type="ECO:0000256" key="3">
    <source>
        <dbReference type="ARBA" id="ARBA00022801"/>
    </source>
</evidence>
<dbReference type="Proteomes" id="UP001332243">
    <property type="component" value="Unassembled WGS sequence"/>
</dbReference>
<evidence type="ECO:0000256" key="4">
    <source>
        <dbReference type="ARBA" id="ARBA00022825"/>
    </source>
</evidence>
<dbReference type="PANTHER" id="PTHR43806:SF65">
    <property type="entry name" value="SERINE PROTEASE APRX"/>
    <property type="match status" value="1"/>
</dbReference>
<dbReference type="EMBL" id="JAZGQK010000031">
    <property type="protein sequence ID" value="MEE6262788.1"/>
    <property type="molecule type" value="Genomic_DNA"/>
</dbReference>
<dbReference type="InterPro" id="IPR022398">
    <property type="entry name" value="Peptidase_S8_His-AS"/>
</dbReference>
<reference evidence="9 10" key="1">
    <citation type="submission" date="2024-01" db="EMBL/GenBank/DDBJ databases">
        <title>Genome insights into Plantactinospora sonchi sp. nov.</title>
        <authorList>
            <person name="Wang L."/>
        </authorList>
    </citation>
    <scope>NUCLEOTIDE SEQUENCE [LARGE SCALE GENOMIC DNA]</scope>
    <source>
        <strain evidence="9 10">NEAU-QY2</strain>
    </source>
</reference>
<protein>
    <submittedName>
        <fullName evidence="9">S8 family serine peptidase</fullName>
    </submittedName>
</protein>
<comment type="caution">
    <text evidence="9">The sequence shown here is derived from an EMBL/GenBank/DDBJ whole genome shotgun (WGS) entry which is preliminary data.</text>
</comment>
<dbReference type="PROSITE" id="PS00137">
    <property type="entry name" value="SUBTILASE_HIS"/>
    <property type="match status" value="1"/>
</dbReference>
<evidence type="ECO:0000256" key="6">
    <source>
        <dbReference type="RuleBase" id="RU003355"/>
    </source>
</evidence>
<evidence type="ECO:0000256" key="1">
    <source>
        <dbReference type="ARBA" id="ARBA00011073"/>
    </source>
</evidence>
<sequence length="1216" mass="127401">MSGPASAAEAADTAQDAQTWVTLITGDRVLVRGTDADARPVIDPAPRAGLTQFQEFTHRGDRYVVPRDASALVRDGVLDRELFNVTGLVRQGYDDAHSPHLPLLVRYDDANRAARPAALAGSTVRRALPQMRLAALDERKSTAAQFWADLRTSARGLAAGVTRVWLNGRVRASLEQSVPQIGAPAAWHSGQTGAGVTVAVLDSGVDVDHPDFAGRLGALRDFTGKGSVEDDHGHGTHVASIIAGSGAADHGRNKGVAPDATLAIGKVLDNTGSGTFDDILAGMQWAAESGAKVVNMSLGSGPTDGADPMSLAVNDLTRAYGTLFVISSGNFGGDRMVSAPGTADEALTVGSVSRSDVLSPFSSRGPRLGDGALKPELTAPGEEIVAARPAGVDPIGAPVGDAYQRISGTSMAAPHVAGAAALLAQQHPDWPASRLKATLTSTAVEVAGAHPYAVGTGRVDVARATSQPVTATGSVSTFLRWPHQDDATRTSTVTWQNSGKNPVTLALSASVTRRDGQPAPAGLLTLADDSVTVPAGSDATVRITVAAQTGGAGEYAGVLEARGADGATLTRTGLAVHQEEEKYDLTVDLVDRDGEPASADPYTGVTLLDLDHVLNSYQVTPGEKIRLPRGRYALHGTVATPRGGQEPEVSFISHPELVLDRDMVQTLDARIGKPVSITTDNPAANAGVHNVSMFSDISDCSCTYSVGTDLDPRLHQVYAATVSGTSSPGFAFTQARLAEEATLELHAQTGQPFQVRAYWMSEPGPAEQLTLAAVDGGAGTPEDLSTIDAKGKLVLARIPDGTSWEEIFRRTTAIAEAGGKLAMLIPTSPAEAMANGGGDPGKGLALPTISGVGPTAERFAELVKAGPTEASYTSRRAPNHRYELAYGVQGQLSTAQVRQPRTRDLVAVHAVYHDNAVGAVHSAQAFAQFAGREHGVGAFSPVLAGQERVEYHTPGTWRLSEQAGPGTSTTEETMELRAGQRYRVVWNKAVTGPSLRGLTRVHAGEAPRPWAWRTDDAIDVALPMFGDSVGRPRLPSSEFGDSGSISLHRDGQPVDTSPTPDAARFDVPAAPGSYRLVAEAGRPSGAWRLWTHVAATWTFRSSAADNTKALPLLTVRFDPAVDLRNRAPGGRQFSFPAYVTRQGASTVKATSLTVDVSYDDGTSWRPTTVVAAGDHWKVSLTHPATGHASLRATAVDQDGNTVEQTVLRAYGIGQEN</sequence>
<comment type="similarity">
    <text evidence="1 5 6">Belongs to the peptidase S8 family.</text>
</comment>
<proteinExistence type="inferred from homology"/>
<evidence type="ECO:0000256" key="5">
    <source>
        <dbReference type="PROSITE-ProRule" id="PRU01240"/>
    </source>
</evidence>
<feature type="domain" description="Peptidase S8/S53" evidence="8">
    <location>
        <begin position="193"/>
        <end position="446"/>
    </location>
</feature>
<keyword evidence="3 5" id="KW-0378">Hydrolase</keyword>
<dbReference type="SUPFAM" id="SSF52743">
    <property type="entry name" value="Subtilisin-like"/>
    <property type="match status" value="1"/>
</dbReference>
<keyword evidence="2 5" id="KW-0645">Protease</keyword>
<dbReference type="InterPro" id="IPR036852">
    <property type="entry name" value="Peptidase_S8/S53_dom_sf"/>
</dbReference>
<evidence type="ECO:0000256" key="7">
    <source>
        <dbReference type="SAM" id="MobiDB-lite"/>
    </source>
</evidence>
<feature type="region of interest" description="Disordered" evidence="7">
    <location>
        <begin position="1035"/>
        <end position="1063"/>
    </location>
</feature>
<dbReference type="RefSeq" id="WP_331217728.1">
    <property type="nucleotide sequence ID" value="NZ_JAZGQK010000031.1"/>
</dbReference>
<dbReference type="Gene3D" id="3.50.30.30">
    <property type="match status" value="1"/>
</dbReference>
<dbReference type="InterPro" id="IPR050131">
    <property type="entry name" value="Peptidase_S8_subtilisin-like"/>
</dbReference>
<dbReference type="InterPro" id="IPR015500">
    <property type="entry name" value="Peptidase_S8_subtilisin-rel"/>
</dbReference>
<dbReference type="InterPro" id="IPR000209">
    <property type="entry name" value="Peptidase_S8/S53_dom"/>
</dbReference>
<keyword evidence="10" id="KW-1185">Reference proteome</keyword>
<name>A0ABU7S220_9ACTN</name>
<dbReference type="Gene3D" id="3.40.50.200">
    <property type="entry name" value="Peptidase S8/S53 domain"/>
    <property type="match status" value="1"/>
</dbReference>
<evidence type="ECO:0000259" key="8">
    <source>
        <dbReference type="Pfam" id="PF00082"/>
    </source>
</evidence>
<dbReference type="InterPro" id="IPR023827">
    <property type="entry name" value="Peptidase_S8_Asp-AS"/>
</dbReference>
<dbReference type="PROSITE" id="PS00138">
    <property type="entry name" value="SUBTILASE_SER"/>
    <property type="match status" value="1"/>
</dbReference>
<evidence type="ECO:0000256" key="2">
    <source>
        <dbReference type="ARBA" id="ARBA00022670"/>
    </source>
</evidence>
<gene>
    <name evidence="9" type="ORF">V1633_30340</name>
</gene>
<dbReference type="PROSITE" id="PS00136">
    <property type="entry name" value="SUBTILASE_ASP"/>
    <property type="match status" value="1"/>
</dbReference>
<dbReference type="Pfam" id="PF00082">
    <property type="entry name" value="Peptidase_S8"/>
    <property type="match status" value="1"/>
</dbReference>
<dbReference type="PRINTS" id="PR00723">
    <property type="entry name" value="SUBTILISIN"/>
</dbReference>
<dbReference type="InterPro" id="IPR023828">
    <property type="entry name" value="Peptidase_S8_Ser-AS"/>
</dbReference>
<accession>A0ABU7S220</accession>
<feature type="active site" description="Charge relay system" evidence="5">
    <location>
        <position position="234"/>
    </location>
</feature>
<keyword evidence="4 5" id="KW-0720">Serine protease</keyword>
<feature type="active site" description="Charge relay system" evidence="5">
    <location>
        <position position="410"/>
    </location>
</feature>
<dbReference type="PANTHER" id="PTHR43806">
    <property type="entry name" value="PEPTIDASE S8"/>
    <property type="match status" value="1"/>
</dbReference>
<feature type="active site" description="Charge relay system" evidence="5">
    <location>
        <position position="202"/>
    </location>
</feature>
<evidence type="ECO:0000313" key="10">
    <source>
        <dbReference type="Proteomes" id="UP001332243"/>
    </source>
</evidence>
<organism evidence="9 10">
    <name type="scientific">Plantactinospora sonchi</name>
    <dbReference type="NCBI Taxonomy" id="1544735"/>
    <lineage>
        <taxon>Bacteria</taxon>
        <taxon>Bacillati</taxon>
        <taxon>Actinomycetota</taxon>
        <taxon>Actinomycetes</taxon>
        <taxon>Micromonosporales</taxon>
        <taxon>Micromonosporaceae</taxon>
        <taxon>Plantactinospora</taxon>
    </lineage>
</organism>